<dbReference type="eggNOG" id="KOG0583">
    <property type="taxonomic scope" value="Eukaryota"/>
</dbReference>
<dbReference type="KEGG" id="tva:4741368"/>
<dbReference type="VEuPathDB" id="TrichDB:TVAGG3_0190440"/>
<dbReference type="STRING" id="5722.A2GGI1"/>
<keyword evidence="3" id="KW-1185">Reference proteome</keyword>
<dbReference type="InterPro" id="IPR000719">
    <property type="entry name" value="Prot_kinase_dom"/>
</dbReference>
<evidence type="ECO:0000313" key="3">
    <source>
        <dbReference type="Proteomes" id="UP000001542"/>
    </source>
</evidence>
<sequence>MFSQSEIECLKAIDDPRIVRLYQVYNFGGFIYLLMELCKNDLDKIYKHKKMTTPEELFKVVHDTVLAVKACHDRHIAHSDIKPANFLIDQYDRIKISDFGLSSCYENECKCCLFKGTKLFMAPEIFSKTDYDPFSADIWSLGVTIYYIATHHYPFVDKDLDKIPDLIIKGEYQDFRIKDPDLREVVRCCLTKDVSMHCTVNELLELPYFQNQMQQQGLIPLSISRGHLMIVKPMIPKRRSAFGIEQISSLTNFKCMRLHLNKSEAKFDL</sequence>
<accession>A2GGI1</accession>
<dbReference type="GO" id="GO:0005524">
    <property type="term" value="F:ATP binding"/>
    <property type="evidence" value="ECO:0007669"/>
    <property type="project" value="InterPro"/>
</dbReference>
<dbReference type="EMBL" id="DS115754">
    <property type="protein sequence ID" value="EAX83738.1"/>
    <property type="molecule type" value="Genomic_DNA"/>
</dbReference>
<dbReference type="PANTHER" id="PTHR24362">
    <property type="entry name" value="SERINE/THREONINE-PROTEIN KINASE NEK"/>
    <property type="match status" value="1"/>
</dbReference>
<dbReference type="Pfam" id="PF00069">
    <property type="entry name" value="Pkinase"/>
    <property type="match status" value="1"/>
</dbReference>
<keyword evidence="2" id="KW-0808">Transferase</keyword>
<evidence type="ECO:0000259" key="1">
    <source>
        <dbReference type="PROSITE" id="PS50011"/>
    </source>
</evidence>
<dbReference type="PANTHER" id="PTHR24362:SF309">
    <property type="entry name" value="PROTEIN KINASE DOMAIN-CONTAINING PROTEIN"/>
    <property type="match status" value="1"/>
</dbReference>
<keyword evidence="2" id="KW-0418">Kinase</keyword>
<dbReference type="InterPro" id="IPR008271">
    <property type="entry name" value="Ser/Thr_kinase_AS"/>
</dbReference>
<proteinExistence type="predicted"/>
<feature type="domain" description="Protein kinase" evidence="1">
    <location>
        <begin position="1"/>
        <end position="209"/>
    </location>
</feature>
<name>A2GGI1_TRIV3</name>
<dbReference type="InterPro" id="IPR011009">
    <property type="entry name" value="Kinase-like_dom_sf"/>
</dbReference>
<dbReference type="PROSITE" id="PS00108">
    <property type="entry name" value="PROTEIN_KINASE_ST"/>
    <property type="match status" value="1"/>
</dbReference>
<dbReference type="InParanoid" id="A2GGI1"/>
<dbReference type="VEuPathDB" id="TrichDB:TVAG_041480"/>
<dbReference type="SMART" id="SM00220">
    <property type="entry name" value="S_TKc"/>
    <property type="match status" value="1"/>
</dbReference>
<dbReference type="Proteomes" id="UP000001542">
    <property type="component" value="Unassembled WGS sequence"/>
</dbReference>
<reference evidence="2" key="1">
    <citation type="submission" date="2006-10" db="EMBL/GenBank/DDBJ databases">
        <authorList>
            <person name="Amadeo P."/>
            <person name="Zhao Q."/>
            <person name="Wortman J."/>
            <person name="Fraser-Liggett C."/>
            <person name="Carlton J."/>
        </authorList>
    </citation>
    <scope>NUCLEOTIDE SEQUENCE</scope>
    <source>
        <strain evidence="2">G3</strain>
    </source>
</reference>
<dbReference type="PROSITE" id="PS50011">
    <property type="entry name" value="PROTEIN_KINASE_DOM"/>
    <property type="match status" value="1"/>
</dbReference>
<reference evidence="2" key="2">
    <citation type="journal article" date="2007" name="Science">
        <title>Draft genome sequence of the sexually transmitted pathogen Trichomonas vaginalis.</title>
        <authorList>
            <person name="Carlton J.M."/>
            <person name="Hirt R.P."/>
            <person name="Silva J.C."/>
            <person name="Delcher A.L."/>
            <person name="Schatz M."/>
            <person name="Zhao Q."/>
            <person name="Wortman J.R."/>
            <person name="Bidwell S.L."/>
            <person name="Alsmark U.C.M."/>
            <person name="Besteiro S."/>
            <person name="Sicheritz-Ponten T."/>
            <person name="Noel C.J."/>
            <person name="Dacks J.B."/>
            <person name="Foster P.G."/>
            <person name="Simillion C."/>
            <person name="Van de Peer Y."/>
            <person name="Miranda-Saavedra D."/>
            <person name="Barton G.J."/>
            <person name="Westrop G.D."/>
            <person name="Mueller S."/>
            <person name="Dessi D."/>
            <person name="Fiori P.L."/>
            <person name="Ren Q."/>
            <person name="Paulsen I."/>
            <person name="Zhang H."/>
            <person name="Bastida-Corcuera F.D."/>
            <person name="Simoes-Barbosa A."/>
            <person name="Brown M.T."/>
            <person name="Hayes R.D."/>
            <person name="Mukherjee M."/>
            <person name="Okumura C.Y."/>
            <person name="Schneider R."/>
            <person name="Smith A.J."/>
            <person name="Vanacova S."/>
            <person name="Villalvazo M."/>
            <person name="Haas B.J."/>
            <person name="Pertea M."/>
            <person name="Feldblyum T.V."/>
            <person name="Utterback T.R."/>
            <person name="Shu C.L."/>
            <person name="Osoegawa K."/>
            <person name="de Jong P.J."/>
            <person name="Hrdy I."/>
            <person name="Horvathova L."/>
            <person name="Zubacova Z."/>
            <person name="Dolezal P."/>
            <person name="Malik S.B."/>
            <person name="Logsdon J.M. Jr."/>
            <person name="Henze K."/>
            <person name="Gupta A."/>
            <person name="Wang C.C."/>
            <person name="Dunne R.L."/>
            <person name="Upcroft J.A."/>
            <person name="Upcroft P."/>
            <person name="White O."/>
            <person name="Salzberg S.L."/>
            <person name="Tang P."/>
            <person name="Chiu C.-H."/>
            <person name="Lee Y.-S."/>
            <person name="Embley T.M."/>
            <person name="Coombs G.H."/>
            <person name="Mottram J.C."/>
            <person name="Tachezy J."/>
            <person name="Fraser-Liggett C.M."/>
            <person name="Johnson P.J."/>
        </authorList>
    </citation>
    <scope>NUCLEOTIDE SEQUENCE [LARGE SCALE GENOMIC DNA]</scope>
    <source>
        <strain evidence="2">G3</strain>
    </source>
</reference>
<dbReference type="Gene3D" id="1.10.510.10">
    <property type="entry name" value="Transferase(Phosphotransferase) domain 1"/>
    <property type="match status" value="1"/>
</dbReference>
<gene>
    <name evidence="2" type="ORF">TVAG_041480</name>
</gene>
<evidence type="ECO:0000313" key="2">
    <source>
        <dbReference type="EMBL" id="EAX83738.1"/>
    </source>
</evidence>
<dbReference type="SMR" id="A2GGI1"/>
<dbReference type="GO" id="GO:0004672">
    <property type="term" value="F:protein kinase activity"/>
    <property type="evidence" value="ECO:0007669"/>
    <property type="project" value="InterPro"/>
</dbReference>
<dbReference type="RefSeq" id="XP_001296668.1">
    <property type="nucleotide sequence ID" value="XM_001296667.1"/>
</dbReference>
<dbReference type="OrthoDB" id="8693905at2759"/>
<organism evidence="2 3">
    <name type="scientific">Trichomonas vaginalis (strain ATCC PRA-98 / G3)</name>
    <dbReference type="NCBI Taxonomy" id="412133"/>
    <lineage>
        <taxon>Eukaryota</taxon>
        <taxon>Metamonada</taxon>
        <taxon>Parabasalia</taxon>
        <taxon>Trichomonadida</taxon>
        <taxon>Trichomonadidae</taxon>
        <taxon>Trichomonas</taxon>
    </lineage>
</organism>
<dbReference type="SUPFAM" id="SSF56112">
    <property type="entry name" value="Protein kinase-like (PK-like)"/>
    <property type="match status" value="1"/>
</dbReference>
<dbReference type="AlphaFoldDB" id="A2GGI1"/>
<protein>
    <submittedName>
        <fullName evidence="2">AGC family protein kinase</fullName>
    </submittedName>
</protein>